<dbReference type="HOGENOM" id="CLU_2452022_0_0_6"/>
<name>A0A0C5WKN7_9GAMM</name>
<feature type="transmembrane region" description="Helical" evidence="1">
    <location>
        <begin position="6"/>
        <end position="27"/>
    </location>
</feature>
<dbReference type="Proteomes" id="UP000032303">
    <property type="component" value="Chromosome 1"/>
</dbReference>
<keyword evidence="3" id="KW-1185">Reference proteome</keyword>
<reference evidence="2 3" key="1">
    <citation type="submission" date="2013-05" db="EMBL/GenBank/DDBJ databases">
        <title>Complete genome sequence of the lipase-producing bacterium Photobacterium gaetbulicola Gung47.</title>
        <authorList>
            <person name="Kim Y.-O."/>
        </authorList>
    </citation>
    <scope>NUCLEOTIDE SEQUENCE [LARGE SCALE GENOMIC DNA]</scope>
    <source>
        <strain evidence="2 3">Gung47</strain>
    </source>
</reference>
<organism evidence="2 3">
    <name type="scientific">Photobacterium gaetbulicola Gung47</name>
    <dbReference type="NCBI Taxonomy" id="658445"/>
    <lineage>
        <taxon>Bacteria</taxon>
        <taxon>Pseudomonadati</taxon>
        <taxon>Pseudomonadota</taxon>
        <taxon>Gammaproteobacteria</taxon>
        <taxon>Vibrionales</taxon>
        <taxon>Vibrionaceae</taxon>
        <taxon>Photobacterium</taxon>
    </lineage>
</organism>
<feature type="transmembrane region" description="Helical" evidence="1">
    <location>
        <begin position="39"/>
        <end position="61"/>
    </location>
</feature>
<keyword evidence="1" id="KW-0472">Membrane</keyword>
<gene>
    <name evidence="2" type="ORF">H744_1c0644</name>
</gene>
<sequence length="89" mass="9825">MDSQIAAMALGFFLFCSLPAFISLAYIRESVNPSSLPLTFMLLWEGSDLLVSLMVKVFTLVSPNTGNLILLGLITTYGLGTVYIARRYR</sequence>
<feature type="transmembrane region" description="Helical" evidence="1">
    <location>
        <begin position="67"/>
        <end position="85"/>
    </location>
</feature>
<keyword evidence="1" id="KW-0812">Transmembrane</keyword>
<dbReference type="AlphaFoldDB" id="A0A0C5WKN7"/>
<dbReference type="KEGG" id="pgb:H744_1c0644"/>
<proteinExistence type="predicted"/>
<dbReference type="EMBL" id="CP005973">
    <property type="protein sequence ID" value="AJR05669.1"/>
    <property type="molecule type" value="Genomic_DNA"/>
</dbReference>
<keyword evidence="1" id="KW-1133">Transmembrane helix</keyword>
<protein>
    <submittedName>
        <fullName evidence="2">Uncharacterized protein</fullName>
    </submittedName>
</protein>
<evidence type="ECO:0000313" key="3">
    <source>
        <dbReference type="Proteomes" id="UP000032303"/>
    </source>
</evidence>
<evidence type="ECO:0000256" key="1">
    <source>
        <dbReference type="SAM" id="Phobius"/>
    </source>
</evidence>
<accession>A0A0C5WKN7</accession>
<dbReference type="PATRIC" id="fig|658445.3.peg.696"/>
<evidence type="ECO:0000313" key="2">
    <source>
        <dbReference type="EMBL" id="AJR05669.1"/>
    </source>
</evidence>